<accession>A0AA36DG73</accession>
<reference evidence="1" key="1">
    <citation type="submission" date="2023-06" db="EMBL/GenBank/DDBJ databases">
        <authorList>
            <person name="Delattre M."/>
        </authorList>
    </citation>
    <scope>NUCLEOTIDE SEQUENCE</scope>
    <source>
        <strain evidence="1">AF72</strain>
    </source>
</reference>
<evidence type="ECO:0000313" key="2">
    <source>
        <dbReference type="Proteomes" id="UP001177023"/>
    </source>
</evidence>
<proteinExistence type="predicted"/>
<dbReference type="EMBL" id="CATQJA010002706">
    <property type="protein sequence ID" value="CAJ0585721.1"/>
    <property type="molecule type" value="Genomic_DNA"/>
</dbReference>
<keyword evidence="2" id="KW-1185">Reference proteome</keyword>
<comment type="caution">
    <text evidence="1">The sequence shown here is derived from an EMBL/GenBank/DDBJ whole genome shotgun (WGS) entry which is preliminary data.</text>
</comment>
<feature type="non-terminal residue" evidence="1">
    <location>
        <position position="106"/>
    </location>
</feature>
<dbReference type="AlphaFoldDB" id="A0AA36DG73"/>
<name>A0AA36DG73_9BILA</name>
<gene>
    <name evidence="1" type="ORF">MSPICULIGERA_LOCUS23733</name>
</gene>
<organism evidence="1 2">
    <name type="scientific">Mesorhabditis spiculigera</name>
    <dbReference type="NCBI Taxonomy" id="96644"/>
    <lineage>
        <taxon>Eukaryota</taxon>
        <taxon>Metazoa</taxon>
        <taxon>Ecdysozoa</taxon>
        <taxon>Nematoda</taxon>
        <taxon>Chromadorea</taxon>
        <taxon>Rhabditida</taxon>
        <taxon>Rhabditina</taxon>
        <taxon>Rhabditomorpha</taxon>
        <taxon>Rhabditoidea</taxon>
        <taxon>Rhabditidae</taxon>
        <taxon>Mesorhabditinae</taxon>
        <taxon>Mesorhabditis</taxon>
    </lineage>
</organism>
<dbReference type="Proteomes" id="UP001177023">
    <property type="component" value="Unassembled WGS sequence"/>
</dbReference>
<evidence type="ECO:0000313" key="1">
    <source>
        <dbReference type="EMBL" id="CAJ0585721.1"/>
    </source>
</evidence>
<protein>
    <submittedName>
        <fullName evidence="1">Uncharacterized protein</fullName>
    </submittedName>
</protein>
<sequence length="106" mass="11754">MSRLAAITLFLTFIWATSGENSGVQWPPGAYCLLAHEDGCPEGFSQRSIQLAVPKVVQPGDTYEDETRNTTEHFIKYGKVGATTLQIHDWDQAYRLMIVGCCKDAS</sequence>